<keyword evidence="3" id="KW-1185">Reference proteome</keyword>
<evidence type="ECO:0000259" key="1">
    <source>
        <dbReference type="Pfam" id="PF08885"/>
    </source>
</evidence>
<feature type="domain" description="GSCFA" evidence="1">
    <location>
        <begin position="13"/>
        <end position="280"/>
    </location>
</feature>
<evidence type="ECO:0000313" key="2">
    <source>
        <dbReference type="EMBL" id="NBE06464.1"/>
    </source>
</evidence>
<sequence>MFRPSFAIGPDTRVATAGSCFAQHVGRALRAAGVEVIDSEPAPAFVSDRVARDHGYRLFSARHGNIYTAAHLAQLAREAWKGFRPAEPVWTLGERFVDSQRPSVEPAGLASAEEVALHRARHLAQLRAAWGAADVFVFTFGLTEAFCHRDSGTVFPMAPGVIGGSYDPAVHGFVNFTVAETVAAFRAFMALARAANPAMRFLITVSPVPLAATASGDHVEVATVRSKSILRAACDEILRAEEGVDYFPSYEIITSPSSGGRFFAPNLRDVTEEGVATVMATLRASYGLGGQGVEASGAEERQVPGAGGADAAAEDLRCEEVLLGRFAGTATA</sequence>
<dbReference type="InterPro" id="IPR014982">
    <property type="entry name" value="GSCFA"/>
</dbReference>
<evidence type="ECO:0000313" key="3">
    <source>
        <dbReference type="Proteomes" id="UP001517376"/>
    </source>
</evidence>
<proteinExistence type="predicted"/>
<dbReference type="Pfam" id="PF08885">
    <property type="entry name" value="GSCFA"/>
    <property type="match status" value="1"/>
</dbReference>
<dbReference type="Proteomes" id="UP001517376">
    <property type="component" value="Unassembled WGS sequence"/>
</dbReference>
<name>A0ABW9Y2K9_9RHOB</name>
<dbReference type="EMBL" id="JAAATW010000001">
    <property type="protein sequence ID" value="NBE06464.1"/>
    <property type="molecule type" value="Genomic_DNA"/>
</dbReference>
<organism evidence="2 3">
    <name type="scientific">Paragemmobacter ruber</name>
    <dbReference type="NCBI Taxonomy" id="1985673"/>
    <lineage>
        <taxon>Bacteria</taxon>
        <taxon>Pseudomonadati</taxon>
        <taxon>Pseudomonadota</taxon>
        <taxon>Alphaproteobacteria</taxon>
        <taxon>Rhodobacterales</taxon>
        <taxon>Paracoccaceae</taxon>
        <taxon>Paragemmobacter</taxon>
    </lineage>
</organism>
<accession>A0ABW9Y2K9</accession>
<reference evidence="3" key="1">
    <citation type="submission" date="2020-01" db="EMBL/GenBank/DDBJ databases">
        <title>Sphingomonas sp. strain CSW-10.</title>
        <authorList>
            <person name="Chen W.-M."/>
        </authorList>
    </citation>
    <scope>NUCLEOTIDE SEQUENCE [LARGE SCALE GENOMIC DNA]</scope>
    <source>
        <strain evidence="3">CCP-1</strain>
    </source>
</reference>
<comment type="caution">
    <text evidence="2">The sequence shown here is derived from an EMBL/GenBank/DDBJ whole genome shotgun (WGS) entry which is preliminary data.</text>
</comment>
<protein>
    <submittedName>
        <fullName evidence="2">GSCFA family protein</fullName>
    </submittedName>
</protein>
<gene>
    <name evidence="2" type="ORF">GU920_02885</name>
</gene>